<dbReference type="InterPro" id="IPR029787">
    <property type="entry name" value="Nucleotide_cyclase"/>
</dbReference>
<organism evidence="5 6">
    <name type="scientific">Saccharococcus thermophilus</name>
    <dbReference type="NCBI Taxonomy" id="29396"/>
    <lineage>
        <taxon>Bacteria</taxon>
        <taxon>Bacillati</taxon>
        <taxon>Bacillota</taxon>
        <taxon>Bacilli</taxon>
        <taxon>Bacillales</taxon>
        <taxon>Anoxybacillaceae</taxon>
        <taxon>Saccharococcus</taxon>
    </lineage>
</organism>
<dbReference type="RefSeq" id="WP_166911183.1">
    <property type="nucleotide sequence ID" value="NZ_JAASRS010000001.1"/>
</dbReference>
<dbReference type="InterPro" id="IPR001610">
    <property type="entry name" value="PAC"/>
</dbReference>
<dbReference type="NCBIfam" id="TIGR00229">
    <property type="entry name" value="sensory_box"/>
    <property type="match status" value="2"/>
</dbReference>
<dbReference type="Pfam" id="PF08448">
    <property type="entry name" value="PAS_4"/>
    <property type="match status" value="1"/>
</dbReference>
<gene>
    <name evidence="5" type="ORF">BDD39_002500</name>
</gene>
<dbReference type="SMART" id="SM00267">
    <property type="entry name" value="GGDEF"/>
    <property type="match status" value="1"/>
</dbReference>
<sequence>MNNNRFFHDVIVDEQLLFTIMNRLFDIVYLMKVEEGPRFRYVRVSEGALPLANLTEQDIGKCIEDVYPKEIADHLNKQYKKALATREVVTYRDQMNVKGELRMAESMIVPIVKDDGTIPYMICFTRDITEQITREQQFAEIHQLFHLFLEQSHDAVVMFDLTGRLLRINKEVERLFGWSENEVMVKNIAHFLPKYRAQLLKSLQKLSLGQSLKSVRLSLRRKDGKRAYVFANITPVFGKDGTVVAGLSLLRDITDVIHAQKQQRRSEELYRKVIEFFPDPIIIQVDGIVRYTNTAGLTMLEATGMDCVKGKRVSDFLTPYNEQTNEWILTSLSGAKKEVTVKETTIDYHGQNAQFLIIRDLTEQKKKERKIKFMSQYDPLTALPNRSYLREILNDLLLRVDNIVLLLIDIHRFQFINDFLGHENGDQLLKEVARRLKKLQSEQMFLARVGDDEFAAVYRYEKKEEAEWLLTTLDRSLNEPYFIAGEKLNVTVHIGVSYACDANRSAEGLLNNAGKAVYYAKTNGINRVVEYESKLRDIFVKRIRLENDLKTAVGNNEFSLYYQPKVNLRTGEISVEALIRWKHPQLGMVSPAEFIPIAEETSVIEEIGKWVLQQSCHDFRWLHSSGFSTLKIAVNLSARQFIDSSLKTTVANIFANTNVPPSSFVFEITETTIMKEPNEVIRILKSLKEQGITIAIDDFGVSYSSLNYLNRFPIDAVKIDRSFIRDFHKNEKGAEIVEAIISLAHRLNLSVTAEGVETEDQVRLLAEKGCDEMQGYYFSPPVPLEKLPNVLTKLYSWVRSWKS</sequence>
<dbReference type="InterPro" id="IPR043128">
    <property type="entry name" value="Rev_trsase/Diguanyl_cyclase"/>
</dbReference>
<evidence type="ECO:0000313" key="5">
    <source>
        <dbReference type="EMBL" id="NIK15990.1"/>
    </source>
</evidence>
<name>A0A846MK37_9BACL</name>
<dbReference type="PROSITE" id="PS50113">
    <property type="entry name" value="PAC"/>
    <property type="match status" value="2"/>
</dbReference>
<dbReference type="NCBIfam" id="TIGR00254">
    <property type="entry name" value="GGDEF"/>
    <property type="match status" value="1"/>
</dbReference>
<dbReference type="GO" id="GO:0006355">
    <property type="term" value="P:regulation of DNA-templated transcription"/>
    <property type="evidence" value="ECO:0007669"/>
    <property type="project" value="InterPro"/>
</dbReference>
<feature type="domain" description="PAC" evidence="2">
    <location>
        <begin position="84"/>
        <end position="140"/>
    </location>
</feature>
<dbReference type="PANTHER" id="PTHR44757">
    <property type="entry name" value="DIGUANYLATE CYCLASE DGCP"/>
    <property type="match status" value="1"/>
</dbReference>
<evidence type="ECO:0000259" key="2">
    <source>
        <dbReference type="PROSITE" id="PS50113"/>
    </source>
</evidence>
<dbReference type="CDD" id="cd00130">
    <property type="entry name" value="PAS"/>
    <property type="match status" value="1"/>
</dbReference>
<dbReference type="CDD" id="cd01948">
    <property type="entry name" value="EAL"/>
    <property type="match status" value="1"/>
</dbReference>
<dbReference type="SMART" id="SM00091">
    <property type="entry name" value="PAS"/>
    <property type="match status" value="2"/>
</dbReference>
<dbReference type="InterPro" id="IPR035919">
    <property type="entry name" value="EAL_sf"/>
</dbReference>
<keyword evidence="6" id="KW-1185">Reference proteome</keyword>
<reference evidence="5 6" key="1">
    <citation type="submission" date="2020-03" db="EMBL/GenBank/DDBJ databases">
        <title>Genomic Encyclopedia of Archaeal and Bacterial Type Strains, Phase II (KMG-II): from individual species to whole genera.</title>
        <authorList>
            <person name="Goeker M."/>
        </authorList>
    </citation>
    <scope>NUCLEOTIDE SEQUENCE [LARGE SCALE GENOMIC DNA]</scope>
    <source>
        <strain evidence="5 6">DSM 4749</strain>
    </source>
</reference>
<dbReference type="Pfam" id="PF00563">
    <property type="entry name" value="EAL"/>
    <property type="match status" value="1"/>
</dbReference>
<protein>
    <submittedName>
        <fullName evidence="5">Diguanylate cyclase (GGDEF)-like protein/PAS domain S-box-containing protein</fullName>
    </submittedName>
</protein>
<proteinExistence type="predicted"/>
<dbReference type="AlphaFoldDB" id="A0A846MK37"/>
<dbReference type="PANTHER" id="PTHR44757:SF2">
    <property type="entry name" value="BIOFILM ARCHITECTURE MAINTENANCE PROTEIN MBAA"/>
    <property type="match status" value="1"/>
</dbReference>
<dbReference type="Gene3D" id="3.20.20.450">
    <property type="entry name" value="EAL domain"/>
    <property type="match status" value="1"/>
</dbReference>
<dbReference type="PROSITE" id="PS50883">
    <property type="entry name" value="EAL"/>
    <property type="match status" value="1"/>
</dbReference>
<feature type="domain" description="GGDEF" evidence="4">
    <location>
        <begin position="401"/>
        <end position="533"/>
    </location>
</feature>
<dbReference type="SMART" id="SM00086">
    <property type="entry name" value="PAC"/>
    <property type="match status" value="3"/>
</dbReference>
<evidence type="ECO:0000313" key="6">
    <source>
        <dbReference type="Proteomes" id="UP000532769"/>
    </source>
</evidence>
<accession>A0A846MK37</accession>
<dbReference type="Proteomes" id="UP000532769">
    <property type="component" value="Unassembled WGS sequence"/>
</dbReference>
<dbReference type="PROSITE" id="PS50887">
    <property type="entry name" value="GGDEF"/>
    <property type="match status" value="1"/>
</dbReference>
<dbReference type="CDD" id="cd01949">
    <property type="entry name" value="GGDEF"/>
    <property type="match status" value="1"/>
</dbReference>
<dbReference type="SUPFAM" id="SSF55785">
    <property type="entry name" value="PYP-like sensor domain (PAS domain)"/>
    <property type="match status" value="3"/>
</dbReference>
<dbReference type="InterPro" id="IPR035965">
    <property type="entry name" value="PAS-like_dom_sf"/>
</dbReference>
<comment type="caution">
    <text evidence="5">The sequence shown here is derived from an EMBL/GenBank/DDBJ whole genome shotgun (WGS) entry which is preliminary data.</text>
</comment>
<feature type="domain" description="PAS" evidence="1">
    <location>
        <begin position="141"/>
        <end position="210"/>
    </location>
</feature>
<dbReference type="PROSITE" id="PS50112">
    <property type="entry name" value="PAS"/>
    <property type="match status" value="1"/>
</dbReference>
<dbReference type="Gene3D" id="3.30.70.270">
    <property type="match status" value="1"/>
</dbReference>
<dbReference type="InterPro" id="IPR001633">
    <property type="entry name" value="EAL_dom"/>
</dbReference>
<dbReference type="InterPro" id="IPR000014">
    <property type="entry name" value="PAS"/>
</dbReference>
<evidence type="ECO:0000259" key="3">
    <source>
        <dbReference type="PROSITE" id="PS50883"/>
    </source>
</evidence>
<dbReference type="InterPro" id="IPR000160">
    <property type="entry name" value="GGDEF_dom"/>
</dbReference>
<dbReference type="Pfam" id="PF00990">
    <property type="entry name" value="GGDEF"/>
    <property type="match status" value="1"/>
</dbReference>
<evidence type="ECO:0000259" key="4">
    <source>
        <dbReference type="PROSITE" id="PS50887"/>
    </source>
</evidence>
<dbReference type="SMART" id="SM00052">
    <property type="entry name" value="EAL"/>
    <property type="match status" value="1"/>
</dbReference>
<dbReference type="InterPro" id="IPR013767">
    <property type="entry name" value="PAS_fold"/>
</dbReference>
<evidence type="ECO:0000259" key="1">
    <source>
        <dbReference type="PROSITE" id="PS50112"/>
    </source>
</evidence>
<dbReference type="EMBL" id="JAASRS010000001">
    <property type="protein sequence ID" value="NIK15990.1"/>
    <property type="molecule type" value="Genomic_DNA"/>
</dbReference>
<dbReference type="SUPFAM" id="SSF55073">
    <property type="entry name" value="Nucleotide cyclase"/>
    <property type="match status" value="1"/>
</dbReference>
<feature type="domain" description="EAL" evidence="3">
    <location>
        <begin position="542"/>
        <end position="795"/>
    </location>
</feature>
<dbReference type="Gene3D" id="3.30.450.20">
    <property type="entry name" value="PAS domain"/>
    <property type="match status" value="3"/>
</dbReference>
<feature type="domain" description="PAC" evidence="2">
    <location>
        <begin position="213"/>
        <end position="265"/>
    </location>
</feature>
<dbReference type="InterPro" id="IPR052155">
    <property type="entry name" value="Biofilm_reg_signaling"/>
</dbReference>
<dbReference type="InterPro" id="IPR000700">
    <property type="entry name" value="PAS-assoc_C"/>
</dbReference>
<dbReference type="InterPro" id="IPR013656">
    <property type="entry name" value="PAS_4"/>
</dbReference>
<dbReference type="FunFam" id="3.20.20.450:FF:000001">
    <property type="entry name" value="Cyclic di-GMP phosphodiesterase yahA"/>
    <property type="match status" value="1"/>
</dbReference>
<dbReference type="SUPFAM" id="SSF141868">
    <property type="entry name" value="EAL domain-like"/>
    <property type="match status" value="1"/>
</dbReference>
<dbReference type="Pfam" id="PF13188">
    <property type="entry name" value="PAS_8"/>
    <property type="match status" value="1"/>
</dbReference>
<dbReference type="Pfam" id="PF00989">
    <property type="entry name" value="PAS"/>
    <property type="match status" value="1"/>
</dbReference>